<proteinExistence type="predicted"/>
<dbReference type="EMBL" id="CP092625">
    <property type="protein sequence ID" value="UMM40476.1"/>
    <property type="molecule type" value="Genomic_DNA"/>
</dbReference>
<dbReference type="Proteomes" id="UP000829354">
    <property type="component" value="Chromosome X"/>
</dbReference>
<gene>
    <name evidence="1" type="ORF">L5515_017094</name>
</gene>
<evidence type="ECO:0000313" key="2">
    <source>
        <dbReference type="Proteomes" id="UP000829354"/>
    </source>
</evidence>
<name>A0AAE9JQD5_CAEBR</name>
<protein>
    <submittedName>
        <fullName evidence="1">Uncharacterized protein</fullName>
    </submittedName>
</protein>
<sequence>MSTSHPHINFPRRNNFTTLTTENVYQETLKEDNLAHKPADYRFFGVGGVCKTITDTFTRVRICNEKPEVRHCRQN</sequence>
<keyword evidence="2" id="KW-1185">Reference proteome</keyword>
<accession>A0AAE9JQD5</accession>
<organism evidence="1 2">
    <name type="scientific">Caenorhabditis briggsae</name>
    <dbReference type="NCBI Taxonomy" id="6238"/>
    <lineage>
        <taxon>Eukaryota</taxon>
        <taxon>Metazoa</taxon>
        <taxon>Ecdysozoa</taxon>
        <taxon>Nematoda</taxon>
        <taxon>Chromadorea</taxon>
        <taxon>Rhabditida</taxon>
        <taxon>Rhabditina</taxon>
        <taxon>Rhabditomorpha</taxon>
        <taxon>Rhabditoidea</taxon>
        <taxon>Rhabditidae</taxon>
        <taxon>Peloderinae</taxon>
        <taxon>Caenorhabditis</taxon>
    </lineage>
</organism>
<reference evidence="1 2" key="1">
    <citation type="submission" date="2022-04" db="EMBL/GenBank/DDBJ databases">
        <title>Chromosome-level reference genomes for two strains of Caenorhabditis briggsae: an improved platform for comparative genomics.</title>
        <authorList>
            <person name="Stevens L."/>
            <person name="Andersen E."/>
        </authorList>
    </citation>
    <scope>NUCLEOTIDE SEQUENCE [LARGE SCALE GENOMIC DNA]</scope>
    <source>
        <strain evidence="1">VX34</strain>
        <tissue evidence="1">Whole-organism</tissue>
    </source>
</reference>
<dbReference type="AlphaFoldDB" id="A0AAE9JQD5"/>
<evidence type="ECO:0000313" key="1">
    <source>
        <dbReference type="EMBL" id="UMM40476.1"/>
    </source>
</evidence>